<comment type="caution">
    <text evidence="2">The sequence shown here is derived from an EMBL/GenBank/DDBJ whole genome shotgun (WGS) entry which is preliminary data.</text>
</comment>
<sequence>MNKLFGRRKEPRRSSEDDYNKMQYFTPRGELPAMCVNQQVQEIPIGMKQEQGKKKDFPHKFRNDVEEHPNGQKYRTFEPFEQRNRPEEVTLLEVPVNSRVNLEKKVVGFRTVQNREAKPVHHNDRARVVRNELNEPGPFRGVVAVNDKTGTNYGVQGVLYHPEGDTQRFERAPMEPLSREGRQYINRFKDDDDPHRVTTWPPRDEDGDDLAMYERRHQKVRASKPPPVPKTGKKKKSGFFS</sequence>
<gene>
    <name evidence="2" type="ORF">FIESC28_01863</name>
</gene>
<evidence type="ECO:0000256" key="1">
    <source>
        <dbReference type="SAM" id="MobiDB-lite"/>
    </source>
</evidence>
<feature type="compositionally biased region" description="Basic and acidic residues" evidence="1">
    <location>
        <begin position="186"/>
        <end position="196"/>
    </location>
</feature>
<feature type="region of interest" description="Disordered" evidence="1">
    <location>
        <begin position="186"/>
        <end position="241"/>
    </location>
</feature>
<dbReference type="OrthoDB" id="3445416at2759"/>
<name>A0A366S9Q6_9HYPO</name>
<protein>
    <submittedName>
        <fullName evidence="2">Uncharacterized protein</fullName>
    </submittedName>
</protein>
<keyword evidence="3" id="KW-1185">Reference proteome</keyword>
<dbReference type="EMBL" id="QKXC01000039">
    <property type="protein sequence ID" value="RBR25426.1"/>
    <property type="molecule type" value="Genomic_DNA"/>
</dbReference>
<evidence type="ECO:0000313" key="3">
    <source>
        <dbReference type="Proteomes" id="UP000253153"/>
    </source>
</evidence>
<proteinExistence type="predicted"/>
<organism evidence="2 3">
    <name type="scientific">Fusarium coffeatum</name>
    <dbReference type="NCBI Taxonomy" id="231269"/>
    <lineage>
        <taxon>Eukaryota</taxon>
        <taxon>Fungi</taxon>
        <taxon>Dikarya</taxon>
        <taxon>Ascomycota</taxon>
        <taxon>Pezizomycotina</taxon>
        <taxon>Sordariomycetes</taxon>
        <taxon>Hypocreomycetidae</taxon>
        <taxon>Hypocreales</taxon>
        <taxon>Nectriaceae</taxon>
        <taxon>Fusarium</taxon>
        <taxon>Fusarium incarnatum-equiseti species complex</taxon>
    </lineage>
</organism>
<dbReference type="Proteomes" id="UP000253153">
    <property type="component" value="Unassembled WGS sequence"/>
</dbReference>
<dbReference type="RefSeq" id="XP_031020017.1">
    <property type="nucleotide sequence ID" value="XM_031156013.1"/>
</dbReference>
<feature type="compositionally biased region" description="Basic residues" evidence="1">
    <location>
        <begin position="1"/>
        <end position="11"/>
    </location>
</feature>
<evidence type="ECO:0000313" key="2">
    <source>
        <dbReference type="EMBL" id="RBR25426.1"/>
    </source>
</evidence>
<dbReference type="GeneID" id="41991309"/>
<accession>A0A366S9Q6</accession>
<reference evidence="2 3" key="1">
    <citation type="submission" date="2018-06" db="EMBL/GenBank/DDBJ databases">
        <title>Fusarium incarnatum-equiseti species complex species 28.</title>
        <authorList>
            <person name="Gardiner D.M."/>
        </authorList>
    </citation>
    <scope>NUCLEOTIDE SEQUENCE [LARGE SCALE GENOMIC DNA]</scope>
    <source>
        <strain evidence="2 3">FIESC_28</strain>
    </source>
</reference>
<feature type="region of interest" description="Disordered" evidence="1">
    <location>
        <begin position="1"/>
        <end position="21"/>
    </location>
</feature>
<feature type="compositionally biased region" description="Basic residues" evidence="1">
    <location>
        <begin position="231"/>
        <end position="241"/>
    </location>
</feature>
<dbReference type="AlphaFoldDB" id="A0A366S9Q6"/>